<dbReference type="Pfam" id="PF13563">
    <property type="entry name" value="2_5_RNA_ligase2"/>
    <property type="match status" value="1"/>
</dbReference>
<accession>A0A7I7SZI3</accession>
<proteinExistence type="predicted"/>
<reference evidence="1 2" key="1">
    <citation type="journal article" date="2019" name="Emerg. Microbes Infect.">
        <title>Comprehensive subspecies identification of 175 nontuberculous mycobacteria species based on 7547 genomic profiles.</title>
        <authorList>
            <person name="Matsumoto Y."/>
            <person name="Kinjo T."/>
            <person name="Motooka D."/>
            <person name="Nabeya D."/>
            <person name="Jung N."/>
            <person name="Uechi K."/>
            <person name="Horii T."/>
            <person name="Iida T."/>
            <person name="Fujita J."/>
            <person name="Nakamura S."/>
        </authorList>
    </citation>
    <scope>NUCLEOTIDE SEQUENCE [LARGE SCALE GENOMIC DNA]</scope>
    <source>
        <strain evidence="1 2">JCM 30395</strain>
    </source>
</reference>
<dbReference type="AlphaFoldDB" id="A0A7I7SZI3"/>
<evidence type="ECO:0000313" key="1">
    <source>
        <dbReference type="EMBL" id="BBY61216.1"/>
    </source>
</evidence>
<evidence type="ECO:0008006" key="3">
    <source>
        <dbReference type="Google" id="ProtNLM"/>
    </source>
</evidence>
<organism evidence="1 2">
    <name type="scientific">Mycolicibacterium sarraceniae</name>
    <dbReference type="NCBI Taxonomy" id="1534348"/>
    <lineage>
        <taxon>Bacteria</taxon>
        <taxon>Bacillati</taxon>
        <taxon>Actinomycetota</taxon>
        <taxon>Actinomycetes</taxon>
        <taxon>Mycobacteriales</taxon>
        <taxon>Mycobacteriaceae</taxon>
        <taxon>Mycolicibacterium</taxon>
    </lineage>
</organism>
<sequence>MAHSIELLLDERADTAIRQVWQALADAGLPSQVKVASHTNRPHITLVAAERIDPGIDEELEWLVAELPWPAVLGAPLVFGGGRLTLARLVIPSDKLLDTHELVYDECRPYARNLFAHCAPGRWTPHVTLGRRLTPAHVAEALTVGGITADLAAGIVGLRRWDGDAKRDFLIG</sequence>
<dbReference type="KEGG" id="msar:MSAR_43520"/>
<dbReference type="EMBL" id="AP022595">
    <property type="protein sequence ID" value="BBY61216.1"/>
    <property type="molecule type" value="Genomic_DNA"/>
</dbReference>
<protein>
    <recommendedName>
        <fullName evidence="3">2'-5' RNA ligase</fullName>
    </recommendedName>
</protein>
<dbReference type="RefSeq" id="WP_163700171.1">
    <property type="nucleotide sequence ID" value="NZ_AP022595.1"/>
</dbReference>
<dbReference type="Gene3D" id="3.90.1140.10">
    <property type="entry name" value="Cyclic phosphodiesterase"/>
    <property type="match status" value="1"/>
</dbReference>
<dbReference type="InterPro" id="IPR009097">
    <property type="entry name" value="Cyclic_Pdiesterase"/>
</dbReference>
<dbReference type="Proteomes" id="UP000466445">
    <property type="component" value="Chromosome"/>
</dbReference>
<gene>
    <name evidence="1" type="ORF">MSAR_43520</name>
</gene>
<keyword evidence="2" id="KW-1185">Reference proteome</keyword>
<evidence type="ECO:0000313" key="2">
    <source>
        <dbReference type="Proteomes" id="UP000466445"/>
    </source>
</evidence>
<name>A0A7I7SZI3_9MYCO</name>
<dbReference type="SUPFAM" id="SSF55144">
    <property type="entry name" value="LigT-like"/>
    <property type="match status" value="1"/>
</dbReference>